<evidence type="ECO:0000313" key="2">
    <source>
        <dbReference type="Proteomes" id="UP000587760"/>
    </source>
</evidence>
<evidence type="ECO:0000313" key="1">
    <source>
        <dbReference type="EMBL" id="MBB6478445.1"/>
    </source>
</evidence>
<dbReference type="InterPro" id="IPR011951">
    <property type="entry name" value="HAD-SF_hydro_IA_YjjG/PynA"/>
</dbReference>
<dbReference type="Pfam" id="PF00702">
    <property type="entry name" value="Hydrolase"/>
    <property type="match status" value="1"/>
</dbReference>
<dbReference type="SFLD" id="SFLDS00003">
    <property type="entry name" value="Haloacid_Dehalogenase"/>
    <property type="match status" value="1"/>
</dbReference>
<dbReference type="GO" id="GO:0008253">
    <property type="term" value="F:5'-nucleotidase activity"/>
    <property type="evidence" value="ECO:0007669"/>
    <property type="project" value="InterPro"/>
</dbReference>
<proteinExistence type="predicted"/>
<dbReference type="GO" id="GO:0018784">
    <property type="term" value="F:(S)-2-haloacid dehalogenase activity"/>
    <property type="evidence" value="ECO:0007669"/>
    <property type="project" value="UniProtKB-EC"/>
</dbReference>
<keyword evidence="2" id="KW-1185">Reference proteome</keyword>
<dbReference type="InterPro" id="IPR023214">
    <property type="entry name" value="HAD_sf"/>
</dbReference>
<accession>A0A841R3J3</accession>
<reference evidence="1 2" key="1">
    <citation type="submission" date="2020-08" db="EMBL/GenBank/DDBJ databases">
        <title>Genomic Encyclopedia of Type Strains, Phase IV (KMG-IV): sequencing the most valuable type-strain genomes for metagenomic binning, comparative biology and taxonomic classification.</title>
        <authorList>
            <person name="Goeker M."/>
        </authorList>
    </citation>
    <scope>NUCLEOTIDE SEQUENCE [LARGE SCALE GENOMIC DNA]</scope>
    <source>
        <strain evidence="1 2">DSM 2461</strain>
    </source>
</reference>
<dbReference type="InterPro" id="IPR006439">
    <property type="entry name" value="HAD-SF_hydro_IA"/>
</dbReference>
<protein>
    <submittedName>
        <fullName evidence="1">2-haloacid dehalogenase</fullName>
        <ecNumber evidence="1">3.8.1.2</ecNumber>
    </submittedName>
</protein>
<dbReference type="InterPro" id="IPR052550">
    <property type="entry name" value="Pyrimidine_5'-ntase_YjjG"/>
</dbReference>
<dbReference type="Gene3D" id="3.40.50.1000">
    <property type="entry name" value="HAD superfamily/HAD-like"/>
    <property type="match status" value="1"/>
</dbReference>
<name>A0A841R3J3_9SPIO</name>
<keyword evidence="1" id="KW-0378">Hydrolase</keyword>
<gene>
    <name evidence="1" type="ORF">HNR50_000078</name>
</gene>
<dbReference type="NCBIfam" id="TIGR01549">
    <property type="entry name" value="HAD-SF-IA-v1"/>
    <property type="match status" value="1"/>
</dbReference>
<dbReference type="RefSeq" id="WP_184742292.1">
    <property type="nucleotide sequence ID" value="NZ_JACHGJ010000001.1"/>
</dbReference>
<dbReference type="PANTHER" id="PTHR47478:SF1">
    <property type="entry name" value="PYRIMIDINE 5'-NUCLEOTIDASE YJJG"/>
    <property type="match status" value="1"/>
</dbReference>
<dbReference type="SFLD" id="SFLDG01129">
    <property type="entry name" value="C1.5:_HAD__Beta-PGM__Phosphata"/>
    <property type="match status" value="1"/>
</dbReference>
<dbReference type="PANTHER" id="PTHR47478">
    <property type="match status" value="1"/>
</dbReference>
<dbReference type="AlphaFoldDB" id="A0A841R3J3"/>
<dbReference type="Proteomes" id="UP000587760">
    <property type="component" value="Unassembled WGS sequence"/>
</dbReference>
<dbReference type="EMBL" id="JACHGJ010000001">
    <property type="protein sequence ID" value="MBB6478445.1"/>
    <property type="molecule type" value="Genomic_DNA"/>
</dbReference>
<dbReference type="InterPro" id="IPR036412">
    <property type="entry name" value="HAD-like_sf"/>
</dbReference>
<dbReference type="Gene3D" id="1.10.150.240">
    <property type="entry name" value="Putative phosphatase, domain 2"/>
    <property type="match status" value="1"/>
</dbReference>
<dbReference type="SUPFAM" id="SSF56784">
    <property type="entry name" value="HAD-like"/>
    <property type="match status" value="1"/>
</dbReference>
<dbReference type="EC" id="3.8.1.2" evidence="1"/>
<dbReference type="NCBIfam" id="TIGR02254">
    <property type="entry name" value="YjjG_YfnB"/>
    <property type="match status" value="1"/>
</dbReference>
<comment type="caution">
    <text evidence="1">The sequence shown here is derived from an EMBL/GenBank/DDBJ whole genome shotgun (WGS) entry which is preliminary data.</text>
</comment>
<dbReference type="InterPro" id="IPR023198">
    <property type="entry name" value="PGP-like_dom2"/>
</dbReference>
<sequence>MKYTTLLIDADDTLFDFDKAEETSLDRFYKRMDLKCPYNEFREVYNRENHLLWKAFERGKATAEKVKVQRFVNTMKALELYEDNGVELSRIYMEELSRCRFLLPGADDFCEKLSSHYNLYVITNGLWDVQRSRVGDSEIYRRFFKGLIVSEKVGSAKPDKGIFDEARKTAGNPLLEEMLIIGDSLTSDIRGGDLYGIDSCWFNPGGKELVGPSTPTYEVADYESLLKILL</sequence>
<organism evidence="1 2">
    <name type="scientific">Spirochaeta isovalerica</name>
    <dbReference type="NCBI Taxonomy" id="150"/>
    <lineage>
        <taxon>Bacteria</taxon>
        <taxon>Pseudomonadati</taxon>
        <taxon>Spirochaetota</taxon>
        <taxon>Spirochaetia</taxon>
        <taxon>Spirochaetales</taxon>
        <taxon>Spirochaetaceae</taxon>
        <taxon>Spirochaeta</taxon>
    </lineage>
</organism>